<evidence type="ECO:0000256" key="2">
    <source>
        <dbReference type="ARBA" id="ARBA00010145"/>
    </source>
</evidence>
<dbReference type="EMBL" id="JANUGX010000001">
    <property type="protein sequence ID" value="MCS0587805.1"/>
    <property type="molecule type" value="Genomic_DNA"/>
</dbReference>
<sequence>MSFTLLLPIFLLAGLGALLVQLPWLKPGWHAGATELTAKFLVPCLLFVSAWRTGMPASMSWKVLCAFYLPLGLLFLAARLLAAGRGGGAAAALAATYSNTVFVGVPVLVQVLGEGSLQFAYPVIAFHSLFCFTLYHLSEDRAPSGWLGPLLNTLKNPIVAALLLGLALNLARVGLPQPLLRALGMLGAAALPCALLSLGASVATLKPGRWAATGAIVLAKLLLLPLGVALLSVFVFHLPMAAAMVLIVLASCPVGINAAFVVKPAGDGTQLVHSAILLSSLLCAATMPAWLWALRHF</sequence>
<dbReference type="PANTHER" id="PTHR36838">
    <property type="entry name" value="AUXIN EFFLUX CARRIER FAMILY PROTEIN"/>
    <property type="match status" value="1"/>
</dbReference>
<dbReference type="InterPro" id="IPR038770">
    <property type="entry name" value="Na+/solute_symporter_sf"/>
</dbReference>
<keyword evidence="3" id="KW-0813">Transport</keyword>
<accession>A0ABT2A1S4</accession>
<feature type="transmembrane region" description="Helical" evidence="8">
    <location>
        <begin position="158"/>
        <end position="175"/>
    </location>
</feature>
<name>A0ABT2A1S4_9BURK</name>
<evidence type="ECO:0000256" key="8">
    <source>
        <dbReference type="SAM" id="Phobius"/>
    </source>
</evidence>
<keyword evidence="10" id="KW-1185">Reference proteome</keyword>
<dbReference type="InterPro" id="IPR004776">
    <property type="entry name" value="Mem_transp_PIN-like"/>
</dbReference>
<feature type="transmembrane region" description="Helical" evidence="8">
    <location>
        <begin position="88"/>
        <end position="112"/>
    </location>
</feature>
<evidence type="ECO:0000256" key="7">
    <source>
        <dbReference type="ARBA" id="ARBA00023136"/>
    </source>
</evidence>
<reference evidence="9 10" key="1">
    <citation type="submission" date="2022-08" db="EMBL/GenBank/DDBJ databases">
        <title>Reclassification of Massilia species as members of the genera Telluria, Duganella, Pseudoduganella, Mokoshia gen. nov. and Zemynaea gen. nov. using orthogonal and non-orthogonal genome-based approaches.</title>
        <authorList>
            <person name="Bowman J.P."/>
        </authorList>
    </citation>
    <scope>NUCLEOTIDE SEQUENCE [LARGE SCALE GENOMIC DNA]</scope>
    <source>
        <strain evidence="9 10">LMG 28164</strain>
    </source>
</reference>
<keyword evidence="6 8" id="KW-1133">Transmembrane helix</keyword>
<keyword evidence="5 8" id="KW-0812">Transmembrane</keyword>
<feature type="transmembrane region" description="Helical" evidence="8">
    <location>
        <begin position="63"/>
        <end position="82"/>
    </location>
</feature>
<proteinExistence type="inferred from homology"/>
<feature type="transmembrane region" description="Helical" evidence="8">
    <location>
        <begin position="29"/>
        <end position="51"/>
    </location>
</feature>
<comment type="similarity">
    <text evidence="2">Belongs to the auxin efflux carrier (TC 2.A.69) family.</text>
</comment>
<keyword evidence="7 8" id="KW-0472">Membrane</keyword>
<feature type="transmembrane region" description="Helical" evidence="8">
    <location>
        <begin position="243"/>
        <end position="262"/>
    </location>
</feature>
<dbReference type="Pfam" id="PF03547">
    <property type="entry name" value="Mem_trans"/>
    <property type="match status" value="1"/>
</dbReference>
<dbReference type="RefSeq" id="WP_258843638.1">
    <property type="nucleotide sequence ID" value="NZ_JANUGX010000001.1"/>
</dbReference>
<organism evidence="9 10">
    <name type="scientific">Massilia norwichensis</name>
    <dbReference type="NCBI Taxonomy" id="1442366"/>
    <lineage>
        <taxon>Bacteria</taxon>
        <taxon>Pseudomonadati</taxon>
        <taxon>Pseudomonadota</taxon>
        <taxon>Betaproteobacteria</taxon>
        <taxon>Burkholderiales</taxon>
        <taxon>Oxalobacteraceae</taxon>
        <taxon>Telluria group</taxon>
        <taxon>Massilia</taxon>
    </lineage>
</organism>
<dbReference type="Proteomes" id="UP001205560">
    <property type="component" value="Unassembled WGS sequence"/>
</dbReference>
<evidence type="ECO:0000313" key="9">
    <source>
        <dbReference type="EMBL" id="MCS0587805.1"/>
    </source>
</evidence>
<keyword evidence="4" id="KW-1003">Cell membrane</keyword>
<protein>
    <submittedName>
        <fullName evidence="9">AEC family transporter</fullName>
    </submittedName>
</protein>
<evidence type="ECO:0000313" key="10">
    <source>
        <dbReference type="Proteomes" id="UP001205560"/>
    </source>
</evidence>
<feature type="transmembrane region" description="Helical" evidence="8">
    <location>
        <begin position="274"/>
        <end position="294"/>
    </location>
</feature>
<evidence type="ECO:0000256" key="6">
    <source>
        <dbReference type="ARBA" id="ARBA00022989"/>
    </source>
</evidence>
<dbReference type="Gene3D" id="1.20.1530.20">
    <property type="match status" value="1"/>
</dbReference>
<gene>
    <name evidence="9" type="ORF">NX782_01135</name>
</gene>
<feature type="transmembrane region" description="Helical" evidence="8">
    <location>
        <begin position="182"/>
        <end position="204"/>
    </location>
</feature>
<comment type="caution">
    <text evidence="9">The sequence shown here is derived from an EMBL/GenBank/DDBJ whole genome shotgun (WGS) entry which is preliminary data.</text>
</comment>
<comment type="subcellular location">
    <subcellularLocation>
        <location evidence="1">Cell membrane</location>
        <topology evidence="1">Multi-pass membrane protein</topology>
    </subcellularLocation>
</comment>
<evidence type="ECO:0000256" key="1">
    <source>
        <dbReference type="ARBA" id="ARBA00004651"/>
    </source>
</evidence>
<evidence type="ECO:0000256" key="5">
    <source>
        <dbReference type="ARBA" id="ARBA00022692"/>
    </source>
</evidence>
<evidence type="ECO:0000256" key="4">
    <source>
        <dbReference type="ARBA" id="ARBA00022475"/>
    </source>
</evidence>
<feature type="transmembrane region" description="Helical" evidence="8">
    <location>
        <begin position="119"/>
        <end position="138"/>
    </location>
</feature>
<dbReference type="PANTHER" id="PTHR36838:SF3">
    <property type="entry name" value="TRANSPORTER AUXIN EFFLUX CARRIER EC FAMILY"/>
    <property type="match status" value="1"/>
</dbReference>
<evidence type="ECO:0000256" key="3">
    <source>
        <dbReference type="ARBA" id="ARBA00022448"/>
    </source>
</evidence>
<feature type="transmembrane region" description="Helical" evidence="8">
    <location>
        <begin position="210"/>
        <end position="236"/>
    </location>
</feature>